<proteinExistence type="predicted"/>
<evidence type="ECO:0000313" key="2">
    <source>
        <dbReference type="EMBL" id="KAL3533842.1"/>
    </source>
</evidence>
<gene>
    <name evidence="2" type="ORF">ACH5RR_007363</name>
</gene>
<dbReference type="EMBL" id="JBJUIK010000003">
    <property type="protein sequence ID" value="KAL3533842.1"/>
    <property type="molecule type" value="Genomic_DNA"/>
</dbReference>
<evidence type="ECO:0000313" key="3">
    <source>
        <dbReference type="Proteomes" id="UP001630127"/>
    </source>
</evidence>
<name>A0ABD3ARJ8_9GENT</name>
<dbReference type="Proteomes" id="UP001630127">
    <property type="component" value="Unassembled WGS sequence"/>
</dbReference>
<dbReference type="AlphaFoldDB" id="A0ABD3ARJ8"/>
<comment type="caution">
    <text evidence="2">The sequence shown here is derived from an EMBL/GenBank/DDBJ whole genome shotgun (WGS) entry which is preliminary data.</text>
</comment>
<organism evidence="2 3">
    <name type="scientific">Cinchona calisaya</name>
    <dbReference type="NCBI Taxonomy" id="153742"/>
    <lineage>
        <taxon>Eukaryota</taxon>
        <taxon>Viridiplantae</taxon>
        <taxon>Streptophyta</taxon>
        <taxon>Embryophyta</taxon>
        <taxon>Tracheophyta</taxon>
        <taxon>Spermatophyta</taxon>
        <taxon>Magnoliopsida</taxon>
        <taxon>eudicotyledons</taxon>
        <taxon>Gunneridae</taxon>
        <taxon>Pentapetalae</taxon>
        <taxon>asterids</taxon>
        <taxon>lamiids</taxon>
        <taxon>Gentianales</taxon>
        <taxon>Rubiaceae</taxon>
        <taxon>Cinchonoideae</taxon>
        <taxon>Cinchoneae</taxon>
        <taxon>Cinchona</taxon>
    </lineage>
</organism>
<feature type="domain" description="Retrotransposon gag" evidence="1">
    <location>
        <begin position="26"/>
        <end position="119"/>
    </location>
</feature>
<keyword evidence="3" id="KW-1185">Reference proteome</keyword>
<dbReference type="Pfam" id="PF03732">
    <property type="entry name" value="Retrotrans_gag"/>
    <property type="match status" value="1"/>
</dbReference>
<dbReference type="InterPro" id="IPR005162">
    <property type="entry name" value="Retrotrans_gag_dom"/>
</dbReference>
<dbReference type="PANTHER" id="PTHR33223:SF11">
    <property type="entry name" value="ELEMENT PROTEIN, PUTATIVE-RELATED"/>
    <property type="match status" value="1"/>
</dbReference>
<protein>
    <recommendedName>
        <fullName evidence="1">Retrotransposon gag domain-containing protein</fullName>
    </recommendedName>
</protein>
<evidence type="ECO:0000259" key="1">
    <source>
        <dbReference type="Pfam" id="PF03732"/>
    </source>
</evidence>
<sequence>MHMKDFLKICTTFKFQNFSNEFVRLRLFPFSLKDKAKAWLNSLPTGSVTTWEGLMSKFLSKFFPMSKTNALRREISHFTQEKQEKIYESWKIFKDLLLKCPHHGFETWRLVQYFYNGLTQINHTMIKSRMVGTS</sequence>
<reference evidence="2 3" key="1">
    <citation type="submission" date="2024-11" db="EMBL/GenBank/DDBJ databases">
        <title>A near-complete genome assembly of Cinchona calisaya.</title>
        <authorList>
            <person name="Lian D.C."/>
            <person name="Zhao X.W."/>
            <person name="Wei L."/>
        </authorList>
    </citation>
    <scope>NUCLEOTIDE SEQUENCE [LARGE SCALE GENOMIC DNA]</scope>
    <source>
        <tissue evidence="2">Nenye</tissue>
    </source>
</reference>
<dbReference type="PANTHER" id="PTHR33223">
    <property type="entry name" value="CCHC-TYPE DOMAIN-CONTAINING PROTEIN"/>
    <property type="match status" value="1"/>
</dbReference>
<accession>A0ABD3ARJ8</accession>